<evidence type="ECO:0000259" key="1">
    <source>
        <dbReference type="Pfam" id="PF00294"/>
    </source>
</evidence>
<dbReference type="RefSeq" id="WP_170321897.1">
    <property type="nucleotide sequence ID" value="NZ_BAAAHM010000014.1"/>
</dbReference>
<dbReference type="Proteomes" id="UP000377595">
    <property type="component" value="Unassembled WGS sequence"/>
</dbReference>
<sequence length="139" mass="15254">MEIVAQLGAESFRALPGDHLEFGNIERMVGGTAVSLAAEARYYFRDVRIISCIGDDDFTKSIENHVHGLGVRNALLRIENLPNSVCLTMRDAEGSRILFANQPTPASRLTFGYVQRQLSDGPTPDLIFADGYLLLTPVS</sequence>
<dbReference type="InterPro" id="IPR029056">
    <property type="entry name" value="Ribokinase-like"/>
</dbReference>
<dbReference type="Pfam" id="PF00294">
    <property type="entry name" value="PfkB"/>
    <property type="match status" value="1"/>
</dbReference>
<reference evidence="2 3" key="1">
    <citation type="submission" date="2019-10" db="EMBL/GenBank/DDBJ databases">
        <title>Whole genome shotgun sequence of Acrocarpospora pleiomorpha NBRC 16267.</title>
        <authorList>
            <person name="Ichikawa N."/>
            <person name="Kimura A."/>
            <person name="Kitahashi Y."/>
            <person name="Komaki H."/>
            <person name="Oguchi A."/>
        </authorList>
    </citation>
    <scope>NUCLEOTIDE SEQUENCE [LARGE SCALE GENOMIC DNA]</scope>
    <source>
        <strain evidence="2 3">NBRC 16267</strain>
    </source>
</reference>
<name>A0A5M3XV51_9ACTN</name>
<dbReference type="Gene3D" id="3.40.1190.20">
    <property type="match status" value="1"/>
</dbReference>
<keyword evidence="3" id="KW-1185">Reference proteome</keyword>
<proteinExistence type="predicted"/>
<dbReference type="EMBL" id="BLAF01000061">
    <property type="protein sequence ID" value="GES25065.1"/>
    <property type="molecule type" value="Genomic_DNA"/>
</dbReference>
<accession>A0A5M3XV51</accession>
<protein>
    <recommendedName>
        <fullName evidence="1">Carbohydrate kinase PfkB domain-containing protein</fullName>
    </recommendedName>
</protein>
<dbReference type="InterPro" id="IPR011611">
    <property type="entry name" value="PfkB_dom"/>
</dbReference>
<dbReference type="SUPFAM" id="SSF53613">
    <property type="entry name" value="Ribokinase-like"/>
    <property type="match status" value="1"/>
</dbReference>
<gene>
    <name evidence="2" type="ORF">Aple_079640</name>
</gene>
<feature type="domain" description="Carbohydrate kinase PfkB" evidence="1">
    <location>
        <begin position="17"/>
        <end position="103"/>
    </location>
</feature>
<comment type="caution">
    <text evidence="2">The sequence shown here is derived from an EMBL/GenBank/DDBJ whole genome shotgun (WGS) entry which is preliminary data.</text>
</comment>
<dbReference type="AlphaFoldDB" id="A0A5M3XV51"/>
<evidence type="ECO:0000313" key="2">
    <source>
        <dbReference type="EMBL" id="GES25065.1"/>
    </source>
</evidence>
<organism evidence="2 3">
    <name type="scientific">Acrocarpospora pleiomorpha</name>
    <dbReference type="NCBI Taxonomy" id="90975"/>
    <lineage>
        <taxon>Bacteria</taxon>
        <taxon>Bacillati</taxon>
        <taxon>Actinomycetota</taxon>
        <taxon>Actinomycetes</taxon>
        <taxon>Streptosporangiales</taxon>
        <taxon>Streptosporangiaceae</taxon>
        <taxon>Acrocarpospora</taxon>
    </lineage>
</organism>
<evidence type="ECO:0000313" key="3">
    <source>
        <dbReference type="Proteomes" id="UP000377595"/>
    </source>
</evidence>